<proteinExistence type="predicted"/>
<dbReference type="SUPFAM" id="SSF55136">
    <property type="entry name" value="Probable bacterial effector-binding domain"/>
    <property type="match status" value="1"/>
</dbReference>
<dbReference type="InterPro" id="IPR047057">
    <property type="entry name" value="MerR_fam"/>
</dbReference>
<feature type="domain" description="HTH merR-type" evidence="3">
    <location>
        <begin position="4"/>
        <end position="74"/>
    </location>
</feature>
<comment type="caution">
    <text evidence="4">The sequence shown here is derived from an EMBL/GenBank/DDBJ whole genome shotgun (WGS) entry which is preliminary data.</text>
</comment>
<dbReference type="Pfam" id="PF06445">
    <property type="entry name" value="GyrI-like"/>
    <property type="match status" value="1"/>
</dbReference>
<sequence length="271" mass="29333">MRAAMTIGDFAALTHLTIRTLRHYHETGVLEPAQIDPVTGYRFYAAEQIPTARTVHRLRELDLPLPEIKAVLATDDPAQRAEIVSQHLARLEAELDRTRAAVSALRQLLDPEPPAIEVELRAVPARTVAVARSAAGLDDVLGWYDVALAELQTAVPPDERRGPLTGVFANALFSEGAGDVSLHFSVDPGFAASSRSRVEIATLPAVELALVVHPGSHDTIEETYSQLGAWVADHALAVGDVVHETYLVGPRDTSDASAWRTEIGWPVLRIG</sequence>
<dbReference type="Pfam" id="PF13411">
    <property type="entry name" value="MerR_1"/>
    <property type="match status" value="1"/>
</dbReference>
<dbReference type="SMART" id="SM00422">
    <property type="entry name" value="HTH_MERR"/>
    <property type="match status" value="1"/>
</dbReference>
<dbReference type="InterPro" id="IPR010499">
    <property type="entry name" value="AraC_E-bd"/>
</dbReference>
<dbReference type="InterPro" id="IPR000551">
    <property type="entry name" value="MerR-type_HTH_dom"/>
</dbReference>
<dbReference type="InterPro" id="IPR011256">
    <property type="entry name" value="Reg_factor_effector_dom_sf"/>
</dbReference>
<protein>
    <submittedName>
        <fullName evidence="4">MerR family transcriptional regulator</fullName>
    </submittedName>
</protein>
<keyword evidence="2" id="KW-0175">Coiled coil</keyword>
<evidence type="ECO:0000256" key="2">
    <source>
        <dbReference type="SAM" id="Coils"/>
    </source>
</evidence>
<dbReference type="Proteomes" id="UP001501057">
    <property type="component" value="Unassembled WGS sequence"/>
</dbReference>
<evidence type="ECO:0000313" key="5">
    <source>
        <dbReference type="Proteomes" id="UP001501057"/>
    </source>
</evidence>
<feature type="coiled-coil region" evidence="2">
    <location>
        <begin position="81"/>
        <end position="108"/>
    </location>
</feature>
<keyword evidence="1" id="KW-0238">DNA-binding</keyword>
<dbReference type="EMBL" id="BAAAME010000002">
    <property type="protein sequence ID" value="GAA1734063.1"/>
    <property type="molecule type" value="Genomic_DNA"/>
</dbReference>
<dbReference type="Gene3D" id="3.20.80.10">
    <property type="entry name" value="Regulatory factor, effector binding domain"/>
    <property type="match status" value="1"/>
</dbReference>
<dbReference type="PROSITE" id="PS50937">
    <property type="entry name" value="HTH_MERR_2"/>
    <property type="match status" value="1"/>
</dbReference>
<dbReference type="SUPFAM" id="SSF46955">
    <property type="entry name" value="Putative DNA-binding domain"/>
    <property type="match status" value="1"/>
</dbReference>
<organism evidence="4 5">
    <name type="scientific">Aeromicrobium alkaliterrae</name>
    <dbReference type="NCBI Taxonomy" id="302168"/>
    <lineage>
        <taxon>Bacteria</taxon>
        <taxon>Bacillati</taxon>
        <taxon>Actinomycetota</taxon>
        <taxon>Actinomycetes</taxon>
        <taxon>Propionibacteriales</taxon>
        <taxon>Nocardioidaceae</taxon>
        <taxon>Aeromicrobium</taxon>
    </lineage>
</organism>
<evidence type="ECO:0000313" key="4">
    <source>
        <dbReference type="EMBL" id="GAA1734063.1"/>
    </source>
</evidence>
<dbReference type="PANTHER" id="PTHR30204:SF97">
    <property type="entry name" value="MERR FAMILY REGULATORY PROTEIN"/>
    <property type="match status" value="1"/>
</dbReference>
<keyword evidence="5" id="KW-1185">Reference proteome</keyword>
<dbReference type="RefSeq" id="WP_344199056.1">
    <property type="nucleotide sequence ID" value="NZ_BAAAME010000002.1"/>
</dbReference>
<dbReference type="PANTHER" id="PTHR30204">
    <property type="entry name" value="REDOX-CYCLING DRUG-SENSING TRANSCRIPTIONAL ACTIVATOR SOXR"/>
    <property type="match status" value="1"/>
</dbReference>
<gene>
    <name evidence="4" type="ORF">GCM10009710_13420</name>
</gene>
<evidence type="ECO:0000259" key="3">
    <source>
        <dbReference type="PROSITE" id="PS50937"/>
    </source>
</evidence>
<reference evidence="5" key="1">
    <citation type="journal article" date="2019" name="Int. J. Syst. Evol. Microbiol.">
        <title>The Global Catalogue of Microorganisms (GCM) 10K type strain sequencing project: providing services to taxonomists for standard genome sequencing and annotation.</title>
        <authorList>
            <consortium name="The Broad Institute Genomics Platform"/>
            <consortium name="The Broad Institute Genome Sequencing Center for Infectious Disease"/>
            <person name="Wu L."/>
            <person name="Ma J."/>
        </authorList>
    </citation>
    <scope>NUCLEOTIDE SEQUENCE [LARGE SCALE GENOMIC DNA]</scope>
    <source>
        <strain evidence="5">JCM 13518</strain>
    </source>
</reference>
<dbReference type="Gene3D" id="1.10.1660.10">
    <property type="match status" value="1"/>
</dbReference>
<dbReference type="SMART" id="SM00871">
    <property type="entry name" value="AraC_E_bind"/>
    <property type="match status" value="1"/>
</dbReference>
<dbReference type="CDD" id="cd01107">
    <property type="entry name" value="HTH_BmrR"/>
    <property type="match status" value="1"/>
</dbReference>
<accession>A0ABP4VPT4</accession>
<evidence type="ECO:0000256" key="1">
    <source>
        <dbReference type="ARBA" id="ARBA00023125"/>
    </source>
</evidence>
<dbReference type="InterPro" id="IPR009061">
    <property type="entry name" value="DNA-bd_dom_put_sf"/>
</dbReference>
<dbReference type="InterPro" id="IPR029442">
    <property type="entry name" value="GyrI-like"/>
</dbReference>
<name>A0ABP4VPT4_9ACTN</name>